<comment type="similarity">
    <text evidence="2">Belongs to the EamA transporter family.</text>
</comment>
<keyword evidence="5 7" id="KW-1133">Transmembrane helix</keyword>
<feature type="transmembrane region" description="Helical" evidence="7">
    <location>
        <begin position="195"/>
        <end position="216"/>
    </location>
</feature>
<evidence type="ECO:0000256" key="5">
    <source>
        <dbReference type="ARBA" id="ARBA00022989"/>
    </source>
</evidence>
<evidence type="ECO:0000256" key="2">
    <source>
        <dbReference type="ARBA" id="ARBA00007362"/>
    </source>
</evidence>
<organism evidence="9 10">
    <name type="scientific">[Clostridium] fimetarium</name>
    <dbReference type="NCBI Taxonomy" id="99656"/>
    <lineage>
        <taxon>Bacteria</taxon>
        <taxon>Bacillati</taxon>
        <taxon>Bacillota</taxon>
        <taxon>Clostridia</taxon>
        <taxon>Lachnospirales</taxon>
        <taxon>Lachnospiraceae</taxon>
    </lineage>
</organism>
<evidence type="ECO:0000313" key="9">
    <source>
        <dbReference type="EMBL" id="SEW13908.1"/>
    </source>
</evidence>
<proteinExistence type="inferred from homology"/>
<dbReference type="RefSeq" id="WP_092452496.1">
    <property type="nucleotide sequence ID" value="NZ_FOJI01000005.1"/>
</dbReference>
<protein>
    <submittedName>
        <fullName evidence="9">Permease of the drug/metabolite transporter (DMT) superfamily</fullName>
    </submittedName>
</protein>
<dbReference type="SUPFAM" id="SSF103481">
    <property type="entry name" value="Multidrug resistance efflux transporter EmrE"/>
    <property type="match status" value="2"/>
</dbReference>
<feature type="domain" description="EamA" evidence="8">
    <location>
        <begin position="7"/>
        <end position="151"/>
    </location>
</feature>
<name>A0A1I0PHQ9_9FIRM</name>
<sequence>MNKNSLRGESMLLVAAFIWGIAFIAQRVGGNMIGSFTFNAVRMLIGGFTLLPCIYLLRNKTTIDNKPDVTKKQWLNKNKQLYIGGILCGIILFFASNLQQIGLSYTTASKAGFLTALYIIIVPIIGIFFKKYPSITLWISIFFALCGIYLLCITDGFNISTGDTLVILSAFAFSIHILAIDYFSSYVDGVKMSCIQFFVCGFFSSIAMFLFETPVLSSILQAWMPLLYTGVLSCGIAYTFQILGQKNVIPSIASLIMSLEAVFCALGGWILLGETLSFKELVGCLLVFSAIILAQIPSSARVKTDTIV</sequence>
<dbReference type="InterPro" id="IPR037185">
    <property type="entry name" value="EmrE-like"/>
</dbReference>
<dbReference type="Gene3D" id="1.10.3730.20">
    <property type="match status" value="1"/>
</dbReference>
<evidence type="ECO:0000256" key="1">
    <source>
        <dbReference type="ARBA" id="ARBA00004651"/>
    </source>
</evidence>
<dbReference type="OrthoDB" id="9804865at2"/>
<gene>
    <name evidence="9" type="ORF">SAMN05421659_10597</name>
</gene>
<feature type="transmembrane region" description="Helical" evidence="7">
    <location>
        <begin position="36"/>
        <end position="57"/>
    </location>
</feature>
<feature type="transmembrane region" description="Helical" evidence="7">
    <location>
        <begin position="136"/>
        <end position="159"/>
    </location>
</feature>
<evidence type="ECO:0000256" key="4">
    <source>
        <dbReference type="ARBA" id="ARBA00022692"/>
    </source>
</evidence>
<dbReference type="PANTHER" id="PTHR42920:SF5">
    <property type="entry name" value="EAMA DOMAIN-CONTAINING PROTEIN"/>
    <property type="match status" value="1"/>
</dbReference>
<evidence type="ECO:0000259" key="8">
    <source>
        <dbReference type="Pfam" id="PF00892"/>
    </source>
</evidence>
<dbReference type="InterPro" id="IPR051258">
    <property type="entry name" value="Diverse_Substrate_Transporter"/>
</dbReference>
<feature type="transmembrane region" description="Helical" evidence="7">
    <location>
        <begin position="81"/>
        <end position="99"/>
    </location>
</feature>
<dbReference type="PANTHER" id="PTHR42920">
    <property type="entry name" value="OS03G0707200 PROTEIN-RELATED"/>
    <property type="match status" value="1"/>
</dbReference>
<dbReference type="EMBL" id="FOJI01000005">
    <property type="protein sequence ID" value="SEW13908.1"/>
    <property type="molecule type" value="Genomic_DNA"/>
</dbReference>
<feature type="transmembrane region" description="Helical" evidence="7">
    <location>
        <begin position="165"/>
        <end position="183"/>
    </location>
</feature>
<comment type="subcellular location">
    <subcellularLocation>
        <location evidence="1">Cell membrane</location>
        <topology evidence="1">Multi-pass membrane protein</topology>
    </subcellularLocation>
</comment>
<feature type="domain" description="EamA" evidence="8">
    <location>
        <begin position="161"/>
        <end position="293"/>
    </location>
</feature>
<feature type="transmembrane region" description="Helical" evidence="7">
    <location>
        <begin position="111"/>
        <end position="129"/>
    </location>
</feature>
<keyword evidence="4 7" id="KW-0812">Transmembrane</keyword>
<feature type="transmembrane region" description="Helical" evidence="7">
    <location>
        <begin position="222"/>
        <end position="240"/>
    </location>
</feature>
<feature type="transmembrane region" description="Helical" evidence="7">
    <location>
        <begin position="252"/>
        <end position="272"/>
    </location>
</feature>
<accession>A0A1I0PHQ9</accession>
<reference evidence="9 10" key="1">
    <citation type="submission" date="2016-10" db="EMBL/GenBank/DDBJ databases">
        <authorList>
            <person name="de Groot N.N."/>
        </authorList>
    </citation>
    <scope>NUCLEOTIDE SEQUENCE [LARGE SCALE GENOMIC DNA]</scope>
    <source>
        <strain evidence="9 10">DSM 9179</strain>
    </source>
</reference>
<dbReference type="GO" id="GO:0005886">
    <property type="term" value="C:plasma membrane"/>
    <property type="evidence" value="ECO:0007669"/>
    <property type="project" value="UniProtKB-SubCell"/>
</dbReference>
<dbReference type="Proteomes" id="UP000199701">
    <property type="component" value="Unassembled WGS sequence"/>
</dbReference>
<evidence type="ECO:0000256" key="7">
    <source>
        <dbReference type="SAM" id="Phobius"/>
    </source>
</evidence>
<dbReference type="Pfam" id="PF00892">
    <property type="entry name" value="EamA"/>
    <property type="match status" value="2"/>
</dbReference>
<evidence type="ECO:0000313" key="10">
    <source>
        <dbReference type="Proteomes" id="UP000199701"/>
    </source>
</evidence>
<keyword evidence="6 7" id="KW-0472">Membrane</keyword>
<dbReference type="InterPro" id="IPR000620">
    <property type="entry name" value="EamA_dom"/>
</dbReference>
<dbReference type="AlphaFoldDB" id="A0A1I0PHQ9"/>
<keyword evidence="3" id="KW-1003">Cell membrane</keyword>
<evidence type="ECO:0000256" key="3">
    <source>
        <dbReference type="ARBA" id="ARBA00022475"/>
    </source>
</evidence>
<keyword evidence="10" id="KW-1185">Reference proteome</keyword>
<feature type="transmembrane region" description="Helical" evidence="7">
    <location>
        <begin position="12"/>
        <end position="30"/>
    </location>
</feature>
<evidence type="ECO:0000256" key="6">
    <source>
        <dbReference type="ARBA" id="ARBA00023136"/>
    </source>
</evidence>